<dbReference type="EMBL" id="WMBA01000009">
    <property type="protein sequence ID" value="MTD54056.1"/>
    <property type="molecule type" value="Genomic_DNA"/>
</dbReference>
<name>A0A6N7Z4D9_9PSEU</name>
<accession>A0A6N7Z4D9</accession>
<dbReference type="RefSeq" id="WP_154756285.1">
    <property type="nucleotide sequence ID" value="NZ_WMBA01000009.1"/>
</dbReference>
<reference evidence="1 2" key="1">
    <citation type="submission" date="2019-11" db="EMBL/GenBank/DDBJ databases">
        <title>Draft genome of Amycolatopsis RM579.</title>
        <authorList>
            <person name="Duangmal K."/>
            <person name="Mingma R."/>
        </authorList>
    </citation>
    <scope>NUCLEOTIDE SEQUENCE [LARGE SCALE GENOMIC DNA]</scope>
    <source>
        <strain evidence="1 2">RM579</strain>
    </source>
</reference>
<keyword evidence="2" id="KW-1185">Reference proteome</keyword>
<protein>
    <recommendedName>
        <fullName evidence="3">Transposase</fullName>
    </recommendedName>
</protein>
<dbReference type="AlphaFoldDB" id="A0A6N7Z4D9"/>
<evidence type="ECO:0000313" key="1">
    <source>
        <dbReference type="EMBL" id="MTD54056.1"/>
    </source>
</evidence>
<gene>
    <name evidence="1" type="ORF">GKO32_08695</name>
</gene>
<dbReference type="OrthoDB" id="4954307at2"/>
<dbReference type="SUPFAM" id="SSF53098">
    <property type="entry name" value="Ribonuclease H-like"/>
    <property type="match status" value="1"/>
</dbReference>
<evidence type="ECO:0008006" key="3">
    <source>
        <dbReference type="Google" id="ProtNLM"/>
    </source>
</evidence>
<dbReference type="InterPro" id="IPR012337">
    <property type="entry name" value="RNaseH-like_sf"/>
</dbReference>
<evidence type="ECO:0000313" key="2">
    <source>
        <dbReference type="Proteomes" id="UP000440096"/>
    </source>
</evidence>
<sequence length="186" mass="21037">MTGSKGERAYAWAWLATTSPQHFLPIRKHLVTGEPAYRSCPVPSGRPVALMALVRVAGLRWPIEEGFEFGKDHFGLDHSQVRLYTALLRHIVLTLAALTVCAVTAAQAKTHAPAPILPTTPDQNPPDDIGLIAFTVAEVKRLFILATRRLLPETHHLHWTWWRRRHQARARRYHHVLDQPTEAMTT</sequence>
<comment type="caution">
    <text evidence="1">The sequence shown here is derived from an EMBL/GenBank/DDBJ whole genome shotgun (WGS) entry which is preliminary data.</text>
</comment>
<proteinExistence type="predicted"/>
<organism evidence="1 2">
    <name type="scientific">Amycolatopsis pithecellobii</name>
    <dbReference type="NCBI Taxonomy" id="664692"/>
    <lineage>
        <taxon>Bacteria</taxon>
        <taxon>Bacillati</taxon>
        <taxon>Actinomycetota</taxon>
        <taxon>Actinomycetes</taxon>
        <taxon>Pseudonocardiales</taxon>
        <taxon>Pseudonocardiaceae</taxon>
        <taxon>Amycolatopsis</taxon>
    </lineage>
</organism>
<dbReference type="Proteomes" id="UP000440096">
    <property type="component" value="Unassembled WGS sequence"/>
</dbReference>